<dbReference type="InterPro" id="IPR058637">
    <property type="entry name" value="YknX-like_C"/>
</dbReference>
<accession>D9SVT2</accession>
<dbReference type="GO" id="GO:0015562">
    <property type="term" value="F:efflux transmembrane transporter activity"/>
    <property type="evidence" value="ECO:0007669"/>
    <property type="project" value="TreeGrafter"/>
</dbReference>
<dbReference type="HOGENOM" id="CLU_018816_14_5_9"/>
<dbReference type="EMBL" id="CP002160">
    <property type="protein sequence ID" value="ADL53143.1"/>
    <property type="molecule type" value="Genomic_DNA"/>
</dbReference>
<evidence type="ECO:0000259" key="5">
    <source>
        <dbReference type="Pfam" id="PF25990"/>
    </source>
</evidence>
<dbReference type="Proteomes" id="UP000002730">
    <property type="component" value="Chromosome"/>
</dbReference>
<dbReference type="RefSeq" id="WP_010073542.1">
    <property type="nucleotide sequence ID" value="NC_014393.1"/>
</dbReference>
<dbReference type="GO" id="GO:1990281">
    <property type="term" value="C:efflux pump complex"/>
    <property type="evidence" value="ECO:0007669"/>
    <property type="project" value="TreeGrafter"/>
</dbReference>
<name>D9SVT2_CLOC7</name>
<proteinExistence type="predicted"/>
<evidence type="ECO:0000313" key="6">
    <source>
        <dbReference type="EMBL" id="ADL53143.1"/>
    </source>
</evidence>
<dbReference type="SUPFAM" id="SSF111369">
    <property type="entry name" value="HlyD-like secretion proteins"/>
    <property type="match status" value="1"/>
</dbReference>
<dbReference type="Pfam" id="PF25989">
    <property type="entry name" value="YknX_C"/>
    <property type="match status" value="1"/>
</dbReference>
<feature type="transmembrane region" description="Helical" evidence="2">
    <location>
        <begin position="6"/>
        <end position="25"/>
    </location>
</feature>
<keyword evidence="7" id="KW-1185">Reference proteome</keyword>
<dbReference type="Pfam" id="PF25984">
    <property type="entry name" value="BSH_YknX"/>
    <property type="match status" value="1"/>
</dbReference>
<evidence type="ECO:0000313" key="7">
    <source>
        <dbReference type="Proteomes" id="UP000002730"/>
    </source>
</evidence>
<dbReference type="eggNOG" id="COG0845">
    <property type="taxonomic scope" value="Bacteria"/>
</dbReference>
<feature type="domain" description="YknX-like beta-barrel" evidence="5">
    <location>
        <begin position="212"/>
        <end position="296"/>
    </location>
</feature>
<dbReference type="Gene3D" id="2.40.420.20">
    <property type="match status" value="1"/>
</dbReference>
<dbReference type="InterPro" id="IPR058639">
    <property type="entry name" value="BSH_YknX-like"/>
</dbReference>
<dbReference type="KEGG" id="ccb:Clocel_3465"/>
<dbReference type="OrthoDB" id="2155027at2"/>
<reference evidence="6 7" key="1">
    <citation type="submission" date="2010-08" db="EMBL/GenBank/DDBJ databases">
        <title>Complete sequence of Clostridium cellulovorans 743B.</title>
        <authorList>
            <consortium name="US DOE Joint Genome Institute"/>
            <person name="Lucas S."/>
            <person name="Copeland A."/>
            <person name="Lapidus A."/>
            <person name="Cheng J.-F."/>
            <person name="Bruce D."/>
            <person name="Goodwin L."/>
            <person name="Pitluck S."/>
            <person name="Chertkov O."/>
            <person name="Detter J.C."/>
            <person name="Han C."/>
            <person name="Tapia R."/>
            <person name="Land M."/>
            <person name="Hauser L."/>
            <person name="Chang Y.-J."/>
            <person name="Jeffries C."/>
            <person name="Kyrpides N."/>
            <person name="Ivanova N."/>
            <person name="Mikhailova N."/>
            <person name="Hemme C.L."/>
            <person name="Woyke T."/>
        </authorList>
    </citation>
    <scope>NUCLEOTIDE SEQUENCE [LARGE SCALE GENOMIC DNA]</scope>
    <source>
        <strain evidence="7">ATCC 35296 / DSM 3052 / OCM 3 / 743B</strain>
    </source>
</reference>
<keyword evidence="2" id="KW-1133">Transmembrane helix</keyword>
<evidence type="ECO:0000259" key="4">
    <source>
        <dbReference type="Pfam" id="PF25989"/>
    </source>
</evidence>
<dbReference type="Gene3D" id="1.10.287.470">
    <property type="entry name" value="Helix hairpin bin"/>
    <property type="match status" value="1"/>
</dbReference>
<keyword evidence="2" id="KW-0472">Membrane</keyword>
<dbReference type="AlphaFoldDB" id="D9SVT2"/>
<feature type="domain" description="YknX-like C-terminal permuted SH3-like" evidence="4">
    <location>
        <begin position="303"/>
        <end position="369"/>
    </location>
</feature>
<feature type="coiled-coil region" evidence="1">
    <location>
        <begin position="95"/>
        <end position="177"/>
    </location>
</feature>
<dbReference type="InterPro" id="IPR058636">
    <property type="entry name" value="Beta-barrel_YknX"/>
</dbReference>
<keyword evidence="2" id="KW-0812">Transmembrane</keyword>
<dbReference type="PANTHER" id="PTHR30469">
    <property type="entry name" value="MULTIDRUG RESISTANCE PROTEIN MDTA"/>
    <property type="match status" value="1"/>
</dbReference>
<evidence type="ECO:0000259" key="3">
    <source>
        <dbReference type="Pfam" id="PF25984"/>
    </source>
</evidence>
<dbReference type="STRING" id="573061.Clocel_3465"/>
<dbReference type="PANTHER" id="PTHR30469:SF33">
    <property type="entry name" value="SLR1207 PROTEIN"/>
    <property type="match status" value="1"/>
</dbReference>
<protein>
    <submittedName>
        <fullName evidence="6">Uncharacterized protein</fullName>
    </submittedName>
</protein>
<evidence type="ECO:0000256" key="2">
    <source>
        <dbReference type="SAM" id="Phobius"/>
    </source>
</evidence>
<dbReference type="Pfam" id="PF25990">
    <property type="entry name" value="Beta-barrel_YknX"/>
    <property type="match status" value="1"/>
</dbReference>
<gene>
    <name evidence="6" type="ordered locus">Clocel_3465</name>
</gene>
<evidence type="ECO:0000256" key="1">
    <source>
        <dbReference type="SAM" id="Coils"/>
    </source>
</evidence>
<organism evidence="6 7">
    <name type="scientific">Clostridium cellulovorans (strain ATCC 35296 / DSM 3052 / OCM 3 / 743B)</name>
    <dbReference type="NCBI Taxonomy" id="573061"/>
    <lineage>
        <taxon>Bacteria</taxon>
        <taxon>Bacillati</taxon>
        <taxon>Bacillota</taxon>
        <taxon>Clostridia</taxon>
        <taxon>Eubacteriales</taxon>
        <taxon>Clostridiaceae</taxon>
        <taxon>Clostridium</taxon>
    </lineage>
</organism>
<feature type="domain" description="YknX-like barrel-sandwich hybrid" evidence="3">
    <location>
        <begin position="63"/>
        <end position="194"/>
    </location>
</feature>
<dbReference type="Gene3D" id="2.40.50.100">
    <property type="match status" value="1"/>
</dbReference>
<keyword evidence="1" id="KW-0175">Coiled coil</keyword>
<sequence length="369" mass="39952">MKKTHIIGIIVIVVAVGAAVAIGIGTKKSKTTDVKATKVELFTVPQSKKVYVNGIIEPESYKDIYLDASKGTVNTTNVTNGQVVKAGDILFTYKNEQVTETLNTCEDTIATARRQRDSNTAAKNRLEAKKQEMKNVTGALSGVEDFDSQISTLNDQISAADAQISSYQDKINKLREKETSNVVSPIDGIVTLREIETNMTKPYITVESNILCVNGTVNEKDKLKLTEGKAVDIYIFGQKKNVTGKIATIGAKPIKEAAALGNVTNSAGSSVSNYEIKIAFDSQENLINGFHVQATILLNDGGIKIPATSLINEEDKYYVFKDVDGKFEKAEVVYGGNQEDDAIILQGLSEGDKIAEEPTADTKEGTKVE</sequence>